<keyword evidence="5 7" id="KW-1133">Transmembrane helix</keyword>
<dbReference type="Pfam" id="PF00528">
    <property type="entry name" value="BPD_transp_1"/>
    <property type="match status" value="1"/>
</dbReference>
<evidence type="ECO:0000256" key="1">
    <source>
        <dbReference type="ARBA" id="ARBA00004651"/>
    </source>
</evidence>
<evidence type="ECO:0000256" key="4">
    <source>
        <dbReference type="ARBA" id="ARBA00022692"/>
    </source>
</evidence>
<dbReference type="PANTHER" id="PTHR30193:SF37">
    <property type="entry name" value="INNER MEMBRANE ABC TRANSPORTER PERMEASE PROTEIN YCJO"/>
    <property type="match status" value="1"/>
</dbReference>
<keyword evidence="9" id="KW-0762">Sugar transport</keyword>
<reference evidence="9 10" key="1">
    <citation type="submission" date="2012-01" db="EMBL/GenBank/DDBJ databases">
        <title>Complete sequence of chromosome of Clostridium pasteurianum BC1.</title>
        <authorList>
            <consortium name="US DOE Joint Genome Institute"/>
            <person name="Lucas S."/>
            <person name="Han J."/>
            <person name="Lapidus A."/>
            <person name="Cheng J.-F."/>
            <person name="Goodwin L."/>
            <person name="Pitluck S."/>
            <person name="Peters L."/>
            <person name="Mikhailova N."/>
            <person name="Teshima H."/>
            <person name="Detter J.C."/>
            <person name="Han C."/>
            <person name="Tapia R."/>
            <person name="Land M."/>
            <person name="Hauser L."/>
            <person name="Kyrpides N."/>
            <person name="Ivanova N."/>
            <person name="Pagani I."/>
            <person name="Dunn J."/>
            <person name="Taghavi S."/>
            <person name="Francis A."/>
            <person name="van der Lelie D."/>
            <person name="Woyke T."/>
        </authorList>
    </citation>
    <scope>NUCLEOTIDE SEQUENCE [LARGE SCALE GENOMIC DNA]</scope>
    <source>
        <strain evidence="9 10">BC1</strain>
    </source>
</reference>
<dbReference type="PROSITE" id="PS50928">
    <property type="entry name" value="ABC_TM1"/>
    <property type="match status" value="1"/>
</dbReference>
<feature type="domain" description="ABC transmembrane type-1" evidence="8">
    <location>
        <begin position="61"/>
        <end position="273"/>
    </location>
</feature>
<dbReference type="GO" id="GO:0055085">
    <property type="term" value="P:transmembrane transport"/>
    <property type="evidence" value="ECO:0007669"/>
    <property type="project" value="InterPro"/>
</dbReference>
<comment type="subcellular location">
    <subcellularLocation>
        <location evidence="1 7">Cell membrane</location>
        <topology evidence="1 7">Multi-pass membrane protein</topology>
    </subcellularLocation>
</comment>
<keyword evidence="4 7" id="KW-0812">Transmembrane</keyword>
<organism evidence="9 10">
    <name type="scientific">Clostridium pasteurianum BC1</name>
    <dbReference type="NCBI Taxonomy" id="86416"/>
    <lineage>
        <taxon>Bacteria</taxon>
        <taxon>Bacillati</taxon>
        <taxon>Bacillota</taxon>
        <taxon>Clostridia</taxon>
        <taxon>Eubacteriales</taxon>
        <taxon>Clostridiaceae</taxon>
        <taxon>Clostridium</taxon>
    </lineage>
</organism>
<comment type="similarity">
    <text evidence="7">Belongs to the binding-protein-dependent transport system permease family.</text>
</comment>
<dbReference type="eggNOG" id="COG1175">
    <property type="taxonomic scope" value="Bacteria"/>
</dbReference>
<name>R4KGK7_CLOPA</name>
<proteinExistence type="inferred from homology"/>
<dbReference type="SUPFAM" id="SSF161098">
    <property type="entry name" value="MetI-like"/>
    <property type="match status" value="1"/>
</dbReference>
<evidence type="ECO:0000256" key="3">
    <source>
        <dbReference type="ARBA" id="ARBA00022475"/>
    </source>
</evidence>
<dbReference type="EMBL" id="CP003261">
    <property type="protein sequence ID" value="AGK98745.1"/>
    <property type="molecule type" value="Genomic_DNA"/>
</dbReference>
<evidence type="ECO:0000256" key="6">
    <source>
        <dbReference type="ARBA" id="ARBA00023136"/>
    </source>
</evidence>
<keyword evidence="6 7" id="KW-0472">Membrane</keyword>
<dbReference type="KEGG" id="cpas:Clopa_4000"/>
<dbReference type="CDD" id="cd06261">
    <property type="entry name" value="TM_PBP2"/>
    <property type="match status" value="1"/>
</dbReference>
<keyword evidence="2 7" id="KW-0813">Transport</keyword>
<protein>
    <submittedName>
        <fullName evidence="9">Permease component of ABC-type sugar transporter</fullName>
    </submittedName>
</protein>
<evidence type="ECO:0000313" key="9">
    <source>
        <dbReference type="EMBL" id="AGK98745.1"/>
    </source>
</evidence>
<dbReference type="InterPro" id="IPR035906">
    <property type="entry name" value="MetI-like_sf"/>
</dbReference>
<evidence type="ECO:0000259" key="8">
    <source>
        <dbReference type="PROSITE" id="PS50928"/>
    </source>
</evidence>
<feature type="transmembrane region" description="Helical" evidence="7">
    <location>
        <begin position="257"/>
        <end position="278"/>
    </location>
</feature>
<keyword evidence="10" id="KW-1185">Reference proteome</keyword>
<feature type="transmembrane region" description="Helical" evidence="7">
    <location>
        <begin position="151"/>
        <end position="171"/>
    </location>
</feature>
<dbReference type="RefSeq" id="WP_015617020.1">
    <property type="nucleotide sequence ID" value="NC_021182.1"/>
</dbReference>
<evidence type="ECO:0000256" key="7">
    <source>
        <dbReference type="RuleBase" id="RU363032"/>
    </source>
</evidence>
<dbReference type="Gene3D" id="1.10.3720.10">
    <property type="entry name" value="MetI-like"/>
    <property type="match status" value="1"/>
</dbReference>
<evidence type="ECO:0000313" key="10">
    <source>
        <dbReference type="Proteomes" id="UP000013523"/>
    </source>
</evidence>
<accession>R4KGK7</accession>
<dbReference type="Proteomes" id="UP000013523">
    <property type="component" value="Chromosome"/>
</dbReference>
<dbReference type="InterPro" id="IPR000515">
    <property type="entry name" value="MetI-like"/>
</dbReference>
<keyword evidence="3" id="KW-1003">Cell membrane</keyword>
<dbReference type="PANTHER" id="PTHR30193">
    <property type="entry name" value="ABC TRANSPORTER PERMEASE PROTEIN"/>
    <property type="match status" value="1"/>
</dbReference>
<dbReference type="STRING" id="86416.Clopa_4000"/>
<evidence type="ECO:0000256" key="5">
    <source>
        <dbReference type="ARBA" id="ARBA00022989"/>
    </source>
</evidence>
<dbReference type="HOGENOM" id="CLU_016047_0_0_9"/>
<feature type="transmembrane region" description="Helical" evidence="7">
    <location>
        <begin position="98"/>
        <end position="118"/>
    </location>
</feature>
<sequence>MGICFVLPALILIFVFLILPAILAATYSLQNYNMLKPGQRTFVGLNNFKLILSDKTFYKALWNTFYFTIIVVPLQSGVALLLAILVNKKIRTSNFARIAFFSPVITSIVVVSILWTILYNKDSGLINGILQMFGIARQPFLLSEHQAMNSIIGMSVWQAAGFQMMIFLAGLQDVPEELYEAASIDGANAWVKFKNVTLPGISNVSKFIILITTIQAFKLFSQPYVMTGGGPNESTKTLVYMIFEQGFQYRNVGYSSAMAVIFFFIILSVSVIMQKFLLKEKQ</sequence>
<gene>
    <name evidence="9" type="ORF">Clopa_4000</name>
</gene>
<dbReference type="InterPro" id="IPR051393">
    <property type="entry name" value="ABC_transporter_permease"/>
</dbReference>
<feature type="transmembrane region" description="Helical" evidence="7">
    <location>
        <begin position="65"/>
        <end position="86"/>
    </location>
</feature>
<dbReference type="PATRIC" id="fig|86416.3.peg.3996"/>
<dbReference type="GO" id="GO:0005886">
    <property type="term" value="C:plasma membrane"/>
    <property type="evidence" value="ECO:0007669"/>
    <property type="project" value="UniProtKB-SubCell"/>
</dbReference>
<evidence type="ECO:0000256" key="2">
    <source>
        <dbReference type="ARBA" id="ARBA00022448"/>
    </source>
</evidence>
<dbReference type="AlphaFoldDB" id="R4KGK7"/>